<protein>
    <submittedName>
        <fullName evidence="1">Protein-tyrosine-phosphatase</fullName>
    </submittedName>
</protein>
<dbReference type="Pfam" id="PF03162">
    <property type="entry name" value="Y_phosphatase2"/>
    <property type="match status" value="1"/>
</dbReference>
<dbReference type="PANTHER" id="PTHR31126">
    <property type="entry name" value="TYROSINE-PROTEIN PHOSPHATASE"/>
    <property type="match status" value="1"/>
</dbReference>
<dbReference type="Proteomes" id="UP001378960">
    <property type="component" value="Unassembled WGS sequence"/>
</dbReference>
<dbReference type="GO" id="GO:0016791">
    <property type="term" value="F:phosphatase activity"/>
    <property type="evidence" value="ECO:0007669"/>
    <property type="project" value="TreeGrafter"/>
</dbReference>
<accession>A0AAV5R2Q9</accession>
<evidence type="ECO:0000313" key="2">
    <source>
        <dbReference type="Proteomes" id="UP001378960"/>
    </source>
</evidence>
<dbReference type="EMBL" id="BTGB01000002">
    <property type="protein sequence ID" value="GMM45277.1"/>
    <property type="molecule type" value="Genomic_DNA"/>
</dbReference>
<organism evidence="1 2">
    <name type="scientific">Pichia kluyveri</name>
    <name type="common">Yeast</name>
    <dbReference type="NCBI Taxonomy" id="36015"/>
    <lineage>
        <taxon>Eukaryota</taxon>
        <taxon>Fungi</taxon>
        <taxon>Dikarya</taxon>
        <taxon>Ascomycota</taxon>
        <taxon>Saccharomycotina</taxon>
        <taxon>Pichiomycetes</taxon>
        <taxon>Pichiales</taxon>
        <taxon>Pichiaceae</taxon>
        <taxon>Pichia</taxon>
    </lineage>
</organism>
<comment type="caution">
    <text evidence="1">The sequence shown here is derived from an EMBL/GenBank/DDBJ whole genome shotgun (WGS) entry which is preliminary data.</text>
</comment>
<sequence>MPSQIFVTPSVYSRVESSLTRGSKPIAANFPFLKVCEINTIIALTPTSIYEKEDDDLIKFIQDNSIKYYHFATDSSVKNKGKNRQIPITHEQVNKILSIILMKNSGNIYIYCNNGGQITSLVIACLRKLQLWSNVSIFDEFICYSESANHNDRSFVEQFIPNIEINRSEKIEWLWRGLNESVILNHPSLKQIVFVE</sequence>
<dbReference type="Gene3D" id="3.90.190.10">
    <property type="entry name" value="Protein tyrosine phosphatase superfamily"/>
    <property type="match status" value="1"/>
</dbReference>
<dbReference type="InterPro" id="IPR004861">
    <property type="entry name" value="Siw14-like"/>
</dbReference>
<evidence type="ECO:0000313" key="1">
    <source>
        <dbReference type="EMBL" id="GMM45277.1"/>
    </source>
</evidence>
<dbReference type="PANTHER" id="PTHR31126:SF14">
    <property type="entry name" value="TYROSINE-PROTEIN PHOSPHATASE OCA6-RELATED"/>
    <property type="match status" value="1"/>
</dbReference>
<keyword evidence="2" id="KW-1185">Reference proteome</keyword>
<dbReference type="InterPro" id="IPR029021">
    <property type="entry name" value="Prot-tyrosine_phosphatase-like"/>
</dbReference>
<proteinExistence type="predicted"/>
<dbReference type="SUPFAM" id="SSF52799">
    <property type="entry name" value="(Phosphotyrosine protein) phosphatases II"/>
    <property type="match status" value="1"/>
</dbReference>
<reference evidence="1 2" key="1">
    <citation type="journal article" date="2023" name="Elife">
        <title>Identification of key yeast species and microbe-microbe interactions impacting larval growth of Drosophila in the wild.</title>
        <authorList>
            <person name="Mure A."/>
            <person name="Sugiura Y."/>
            <person name="Maeda R."/>
            <person name="Honda K."/>
            <person name="Sakurai N."/>
            <person name="Takahashi Y."/>
            <person name="Watada M."/>
            <person name="Katoh T."/>
            <person name="Gotoh A."/>
            <person name="Gotoh Y."/>
            <person name="Taniguchi I."/>
            <person name="Nakamura K."/>
            <person name="Hayashi T."/>
            <person name="Katayama T."/>
            <person name="Uemura T."/>
            <person name="Hattori Y."/>
        </authorList>
    </citation>
    <scope>NUCLEOTIDE SEQUENCE [LARGE SCALE GENOMIC DNA]</scope>
    <source>
        <strain evidence="1 2">PK-24</strain>
    </source>
</reference>
<name>A0AAV5R2Q9_PICKL</name>
<dbReference type="AlphaFoldDB" id="A0AAV5R2Q9"/>
<gene>
    <name evidence="1" type="ORF">DAPK24_018520</name>
</gene>